<keyword evidence="6 7" id="KW-0472">Membrane</keyword>
<dbReference type="InterPro" id="IPR050366">
    <property type="entry name" value="BP-dependent_transpt_permease"/>
</dbReference>
<dbReference type="InterPro" id="IPR035906">
    <property type="entry name" value="MetI-like_sf"/>
</dbReference>
<sequence>MTTASISQSLMDTVPEIPPWRKALSQVLGHHSLTLGAIVLLAIAVAAILAPWLAPHDPYAQDVTQRMIPPVWHDKGSWAHWLGTDKLGRDYFSRLLYGARISLMIGLAAAFLSGVIGTTLGILAGYFGGKTDAVISYLITTRLAMPVILVALALASLVGGSLEVVIVLLGCLLWDRFAVVARATTQQLREAEFIASARVLGASTPYILLRELLPNILSPLIVVATLEMAHAILLEATLSFLGLGVQPPLPSWGLMVAEGKGYMFFQPWVIAIPGIALMILVLAINLVGDGLRDMNAPQHRN</sequence>
<name>A0A1M5V6Z2_9VIBR</name>
<accession>A0A1M5V6Z2</accession>
<feature type="transmembrane region" description="Helical" evidence="7">
    <location>
        <begin position="101"/>
        <end position="127"/>
    </location>
</feature>
<evidence type="ECO:0000256" key="4">
    <source>
        <dbReference type="ARBA" id="ARBA00022692"/>
    </source>
</evidence>
<protein>
    <submittedName>
        <fullName evidence="9">Putative D,D-dipeptide transport system permease protein DdpC</fullName>
    </submittedName>
</protein>
<evidence type="ECO:0000256" key="6">
    <source>
        <dbReference type="ARBA" id="ARBA00023136"/>
    </source>
</evidence>
<evidence type="ECO:0000313" key="10">
    <source>
        <dbReference type="Proteomes" id="UP000184608"/>
    </source>
</evidence>
<comment type="similarity">
    <text evidence="7">Belongs to the binding-protein-dependent transport system permease family.</text>
</comment>
<dbReference type="InterPro" id="IPR025966">
    <property type="entry name" value="OppC_N"/>
</dbReference>
<evidence type="ECO:0000256" key="7">
    <source>
        <dbReference type="RuleBase" id="RU363032"/>
    </source>
</evidence>
<dbReference type="EMBL" id="FQXZ01000005">
    <property type="protein sequence ID" value="SHH70908.1"/>
    <property type="molecule type" value="Genomic_DNA"/>
</dbReference>
<proteinExistence type="inferred from homology"/>
<dbReference type="PANTHER" id="PTHR43386:SF25">
    <property type="entry name" value="PEPTIDE ABC TRANSPORTER PERMEASE PROTEIN"/>
    <property type="match status" value="1"/>
</dbReference>
<dbReference type="PANTHER" id="PTHR43386">
    <property type="entry name" value="OLIGOPEPTIDE TRANSPORT SYSTEM PERMEASE PROTEIN APPC"/>
    <property type="match status" value="1"/>
</dbReference>
<dbReference type="GO" id="GO:0005886">
    <property type="term" value="C:plasma membrane"/>
    <property type="evidence" value="ECO:0007669"/>
    <property type="project" value="UniProtKB-SubCell"/>
</dbReference>
<keyword evidence="3" id="KW-1003">Cell membrane</keyword>
<dbReference type="PROSITE" id="PS50928">
    <property type="entry name" value="ABC_TM1"/>
    <property type="match status" value="1"/>
</dbReference>
<keyword evidence="5 7" id="KW-1133">Transmembrane helix</keyword>
<evidence type="ECO:0000313" key="9">
    <source>
        <dbReference type="EMBL" id="SHH70908.1"/>
    </source>
</evidence>
<organism evidence="9 10">
    <name type="scientific">Vibrio aerogenes CECT 7868</name>
    <dbReference type="NCBI Taxonomy" id="1216006"/>
    <lineage>
        <taxon>Bacteria</taxon>
        <taxon>Pseudomonadati</taxon>
        <taxon>Pseudomonadota</taxon>
        <taxon>Gammaproteobacteria</taxon>
        <taxon>Vibrionales</taxon>
        <taxon>Vibrionaceae</taxon>
        <taxon>Vibrio</taxon>
    </lineage>
</organism>
<feature type="transmembrane region" description="Helical" evidence="7">
    <location>
        <begin position="33"/>
        <end position="54"/>
    </location>
</feature>
<dbReference type="GO" id="GO:0055085">
    <property type="term" value="P:transmembrane transport"/>
    <property type="evidence" value="ECO:0007669"/>
    <property type="project" value="InterPro"/>
</dbReference>
<feature type="transmembrane region" description="Helical" evidence="7">
    <location>
        <begin position="147"/>
        <end position="174"/>
    </location>
</feature>
<keyword evidence="4 7" id="KW-0812">Transmembrane</keyword>
<dbReference type="Gene3D" id="1.10.3720.10">
    <property type="entry name" value="MetI-like"/>
    <property type="match status" value="1"/>
</dbReference>
<dbReference type="SUPFAM" id="SSF161098">
    <property type="entry name" value="MetI-like"/>
    <property type="match status" value="1"/>
</dbReference>
<dbReference type="CDD" id="cd06261">
    <property type="entry name" value="TM_PBP2"/>
    <property type="match status" value="1"/>
</dbReference>
<gene>
    <name evidence="9" type="primary">ddpC_1</name>
    <name evidence="9" type="ORF">VA7868_00286</name>
</gene>
<feature type="transmembrane region" description="Helical" evidence="7">
    <location>
        <begin position="265"/>
        <end position="287"/>
    </location>
</feature>
<feature type="domain" description="ABC transmembrane type-1" evidence="8">
    <location>
        <begin position="99"/>
        <end position="288"/>
    </location>
</feature>
<evidence type="ECO:0000256" key="2">
    <source>
        <dbReference type="ARBA" id="ARBA00022448"/>
    </source>
</evidence>
<dbReference type="STRING" id="1216006.VA7868_00286"/>
<comment type="subcellular location">
    <subcellularLocation>
        <location evidence="1 7">Cell membrane</location>
        <topology evidence="1 7">Multi-pass membrane protein</topology>
    </subcellularLocation>
</comment>
<dbReference type="Pfam" id="PF00528">
    <property type="entry name" value="BPD_transp_1"/>
    <property type="match status" value="1"/>
</dbReference>
<keyword evidence="10" id="KW-1185">Reference proteome</keyword>
<reference evidence="9 10" key="1">
    <citation type="submission" date="2016-11" db="EMBL/GenBank/DDBJ databases">
        <authorList>
            <person name="Jaros S."/>
            <person name="Januszkiewicz K."/>
            <person name="Wedrychowicz H."/>
        </authorList>
    </citation>
    <scope>NUCLEOTIDE SEQUENCE [LARGE SCALE GENOMIC DNA]</scope>
    <source>
        <strain evidence="9 10">CECT 7868</strain>
    </source>
</reference>
<dbReference type="OrthoDB" id="9805884at2"/>
<evidence type="ECO:0000256" key="5">
    <source>
        <dbReference type="ARBA" id="ARBA00022989"/>
    </source>
</evidence>
<dbReference type="Pfam" id="PF12911">
    <property type="entry name" value="OppC_N"/>
    <property type="match status" value="1"/>
</dbReference>
<dbReference type="InterPro" id="IPR000515">
    <property type="entry name" value="MetI-like"/>
</dbReference>
<evidence type="ECO:0000256" key="1">
    <source>
        <dbReference type="ARBA" id="ARBA00004651"/>
    </source>
</evidence>
<evidence type="ECO:0000256" key="3">
    <source>
        <dbReference type="ARBA" id="ARBA00022475"/>
    </source>
</evidence>
<keyword evidence="2 7" id="KW-0813">Transport</keyword>
<evidence type="ECO:0000259" key="8">
    <source>
        <dbReference type="PROSITE" id="PS50928"/>
    </source>
</evidence>
<dbReference type="RefSeq" id="WP_073602075.1">
    <property type="nucleotide sequence ID" value="NZ_FQXZ01000005.1"/>
</dbReference>
<dbReference type="AlphaFoldDB" id="A0A1M5V6Z2"/>
<dbReference type="Proteomes" id="UP000184608">
    <property type="component" value="Unassembled WGS sequence"/>
</dbReference>